<evidence type="ECO:0000313" key="12">
    <source>
        <dbReference type="EMBL" id="GLJ61980.1"/>
    </source>
</evidence>
<dbReference type="PANTHER" id="PTHR20858:SF17">
    <property type="entry name" value="HYDROXYMETHYLPYRIMIDINE_PHOSPHOMETHYLPYRIMIDINE KINASE THI20-RELATED"/>
    <property type="match status" value="1"/>
</dbReference>
<dbReference type="Pfam" id="PF08543">
    <property type="entry name" value="Phos_pyr_kin"/>
    <property type="match status" value="1"/>
</dbReference>
<dbReference type="SUPFAM" id="SSF48613">
    <property type="entry name" value="Heme oxygenase-like"/>
    <property type="match status" value="1"/>
</dbReference>
<evidence type="ECO:0008006" key="14">
    <source>
        <dbReference type="Google" id="ProtNLM"/>
    </source>
</evidence>
<evidence type="ECO:0000256" key="1">
    <source>
        <dbReference type="ARBA" id="ARBA00000151"/>
    </source>
</evidence>
<reference evidence="12" key="1">
    <citation type="journal article" date="2014" name="Int. J. Syst. Evol. Microbiol.">
        <title>Complete genome sequence of Corynebacterium casei LMG S-19264T (=DSM 44701T), isolated from a smear-ripened cheese.</title>
        <authorList>
            <consortium name="US DOE Joint Genome Institute (JGI-PGF)"/>
            <person name="Walter F."/>
            <person name="Albersmeier A."/>
            <person name="Kalinowski J."/>
            <person name="Ruckert C."/>
        </authorList>
    </citation>
    <scope>NUCLEOTIDE SEQUENCE</scope>
    <source>
        <strain evidence="12">VKM Ac-1020</strain>
    </source>
</reference>
<dbReference type="EMBL" id="BSEJ01000010">
    <property type="protein sequence ID" value="GLJ61980.1"/>
    <property type="molecule type" value="Genomic_DNA"/>
</dbReference>
<dbReference type="GO" id="GO:0005524">
    <property type="term" value="F:ATP binding"/>
    <property type="evidence" value="ECO:0007669"/>
    <property type="project" value="UniProtKB-KW"/>
</dbReference>
<evidence type="ECO:0000256" key="2">
    <source>
        <dbReference type="ARBA" id="ARBA00000565"/>
    </source>
</evidence>
<dbReference type="AlphaFoldDB" id="A0A9W6H3R8"/>
<keyword evidence="7" id="KW-0418">Kinase</keyword>
<dbReference type="Gene3D" id="3.40.1190.20">
    <property type="match status" value="1"/>
</dbReference>
<proteinExistence type="predicted"/>
<dbReference type="FunFam" id="3.40.1190.20:FF:000003">
    <property type="entry name" value="Phosphomethylpyrimidine kinase ThiD"/>
    <property type="match status" value="1"/>
</dbReference>
<evidence type="ECO:0000256" key="9">
    <source>
        <dbReference type="ARBA" id="ARBA00022977"/>
    </source>
</evidence>
<name>A0A9W6H3R8_9MICO</name>
<keyword evidence="13" id="KW-1185">Reference proteome</keyword>
<keyword evidence="5" id="KW-0808">Transferase</keyword>
<evidence type="ECO:0000256" key="8">
    <source>
        <dbReference type="ARBA" id="ARBA00022840"/>
    </source>
</evidence>
<keyword evidence="6" id="KW-0547">Nucleotide-binding</keyword>
<evidence type="ECO:0000256" key="5">
    <source>
        <dbReference type="ARBA" id="ARBA00022679"/>
    </source>
</evidence>
<keyword evidence="8" id="KW-0067">ATP-binding</keyword>
<dbReference type="InterPro" id="IPR013749">
    <property type="entry name" value="PM/HMP-P_kinase-1"/>
</dbReference>
<comment type="catalytic activity">
    <reaction evidence="2">
        <text>4-amino-2-methyl-5-(phosphooxymethyl)pyrimidine + ATP = 4-amino-2-methyl-5-(diphosphooxymethyl)pyrimidine + ADP</text>
        <dbReference type="Rhea" id="RHEA:19893"/>
        <dbReference type="ChEBI" id="CHEBI:30616"/>
        <dbReference type="ChEBI" id="CHEBI:57841"/>
        <dbReference type="ChEBI" id="CHEBI:58354"/>
        <dbReference type="ChEBI" id="CHEBI:456216"/>
        <dbReference type="EC" id="2.7.4.7"/>
    </reaction>
</comment>
<dbReference type="InterPro" id="IPR016084">
    <property type="entry name" value="Haem_Oase-like_multi-hlx"/>
</dbReference>
<dbReference type="CDD" id="cd19365">
    <property type="entry name" value="TenA_C-like"/>
    <property type="match status" value="1"/>
</dbReference>
<organism evidence="12 13">
    <name type="scientific">Microbacterium barkeri</name>
    <dbReference type="NCBI Taxonomy" id="33917"/>
    <lineage>
        <taxon>Bacteria</taxon>
        <taxon>Bacillati</taxon>
        <taxon>Actinomycetota</taxon>
        <taxon>Actinomycetes</taxon>
        <taxon>Micrococcales</taxon>
        <taxon>Microbacteriaceae</taxon>
        <taxon>Microbacterium</taxon>
    </lineage>
</organism>
<protein>
    <recommendedName>
        <fullName evidence="14">Hydroxymethylpyrimidine kinase</fullName>
    </recommendedName>
</protein>
<evidence type="ECO:0000256" key="6">
    <source>
        <dbReference type="ARBA" id="ARBA00022741"/>
    </source>
</evidence>
<evidence type="ECO:0000256" key="4">
    <source>
        <dbReference type="ARBA" id="ARBA00004769"/>
    </source>
</evidence>
<dbReference type="InterPro" id="IPR004305">
    <property type="entry name" value="Thiaminase-2/PQQC"/>
</dbReference>
<reference evidence="12" key="2">
    <citation type="submission" date="2023-01" db="EMBL/GenBank/DDBJ databases">
        <authorList>
            <person name="Sun Q."/>
            <person name="Evtushenko L."/>
        </authorList>
    </citation>
    <scope>NUCLEOTIDE SEQUENCE</scope>
    <source>
        <strain evidence="12">VKM Ac-1020</strain>
    </source>
</reference>
<keyword evidence="9" id="KW-0784">Thiamine biosynthesis</keyword>
<gene>
    <name evidence="12" type="ORF">GCM10017576_21100</name>
</gene>
<dbReference type="PANTHER" id="PTHR20858">
    <property type="entry name" value="PHOSPHOMETHYLPYRIMIDINE KINASE"/>
    <property type="match status" value="1"/>
</dbReference>
<evidence type="ECO:0000256" key="7">
    <source>
        <dbReference type="ARBA" id="ARBA00022777"/>
    </source>
</evidence>
<feature type="domain" description="Pyridoxamine kinase/Phosphomethylpyrimidine kinase" evidence="11">
    <location>
        <begin position="14"/>
        <end position="263"/>
    </location>
</feature>
<comment type="function">
    <text evidence="3">Catalyzes the phosphorylation of hydroxymethylpyrimidine phosphate (HMP-P) to HMP-PP, and of HMP to HMP-P.</text>
</comment>
<evidence type="ECO:0000259" key="10">
    <source>
        <dbReference type="Pfam" id="PF03070"/>
    </source>
</evidence>
<dbReference type="SUPFAM" id="SSF53613">
    <property type="entry name" value="Ribokinase-like"/>
    <property type="match status" value="1"/>
</dbReference>
<dbReference type="GO" id="GO:0009228">
    <property type="term" value="P:thiamine biosynthetic process"/>
    <property type="evidence" value="ECO:0007669"/>
    <property type="project" value="UniProtKB-KW"/>
</dbReference>
<dbReference type="RefSeq" id="WP_271173692.1">
    <property type="nucleotide sequence ID" value="NZ_BSEJ01000010.1"/>
</dbReference>
<dbReference type="GO" id="GO:0008902">
    <property type="term" value="F:hydroxymethylpyrimidine kinase activity"/>
    <property type="evidence" value="ECO:0007669"/>
    <property type="project" value="UniProtKB-EC"/>
</dbReference>
<dbReference type="GO" id="GO:0008972">
    <property type="term" value="F:phosphomethylpyrimidine kinase activity"/>
    <property type="evidence" value="ECO:0007669"/>
    <property type="project" value="UniProtKB-EC"/>
</dbReference>
<evidence type="ECO:0000256" key="3">
    <source>
        <dbReference type="ARBA" id="ARBA00003848"/>
    </source>
</evidence>
<sequence length="502" mass="53061">MTAVPNILAIAGSDPSGGAGIQADLKSIAACGGYGMAAITALTAQSTQGVSGVHVPPASFLREQLDALAADIRIDAVKIGMLGTAEIVAVVANWLRGLDTRPPVVLDPVMIATSGDRLIDAEAERALHDLLSLADVVTPNLPELAVLTGVAAIGSWTDALAQAAALARRHGVLVLAKGGHLDGPACPDALVGPDGLIAEFSDARIETTATHGTGCSLSAALATLRAREGGWTWAARLARGWLRDAIASGSELEVGRPGGHGPLHHLAGLWRTGGLPRRDAELDAWWEDIAPLRAGIDDVWFVRALADGSLDRDDFAHYLAQDSLYLRTYARVLSRAAELAPTLEEQAFWAASAHSCLETELSLHRARLDDAPADAPATPSAETMAYLDHLQATAAAGDHAVLVAAVLPCFWLYQDISARLAAANRPGHPYADWLEMYASDAFDLATREAIRWTQEHARAADDARLARMRTAFDVSARHELAFFAQRRDAVAREQSRAGAVAG</sequence>
<dbReference type="InterPro" id="IPR029056">
    <property type="entry name" value="Ribokinase-like"/>
</dbReference>
<feature type="domain" description="Thiaminase-2/PQQC" evidence="10">
    <location>
        <begin position="301"/>
        <end position="486"/>
    </location>
</feature>
<comment type="pathway">
    <text evidence="4">Cofactor biosynthesis; thiamine diphosphate biosynthesis; 4-amino-2-methyl-5-diphosphomethylpyrimidine from 5-amino-1-(5-phospho-D-ribosyl)imidazole: step 3/3.</text>
</comment>
<dbReference type="InterPro" id="IPR004399">
    <property type="entry name" value="HMP/HMP-P_kinase_dom"/>
</dbReference>
<dbReference type="GO" id="GO:0005829">
    <property type="term" value="C:cytosol"/>
    <property type="evidence" value="ECO:0007669"/>
    <property type="project" value="TreeGrafter"/>
</dbReference>
<dbReference type="Pfam" id="PF03070">
    <property type="entry name" value="TENA_THI-4"/>
    <property type="match status" value="1"/>
</dbReference>
<dbReference type="CDD" id="cd01169">
    <property type="entry name" value="HMPP_kinase"/>
    <property type="match status" value="1"/>
</dbReference>
<dbReference type="NCBIfam" id="TIGR00097">
    <property type="entry name" value="HMP-P_kinase"/>
    <property type="match status" value="1"/>
</dbReference>
<comment type="caution">
    <text evidence="12">The sequence shown here is derived from an EMBL/GenBank/DDBJ whole genome shotgun (WGS) entry which is preliminary data.</text>
</comment>
<dbReference type="Gene3D" id="1.20.910.10">
    <property type="entry name" value="Heme oxygenase-like"/>
    <property type="match status" value="1"/>
</dbReference>
<dbReference type="Proteomes" id="UP001142462">
    <property type="component" value="Unassembled WGS sequence"/>
</dbReference>
<evidence type="ECO:0000313" key="13">
    <source>
        <dbReference type="Proteomes" id="UP001142462"/>
    </source>
</evidence>
<evidence type="ECO:0000259" key="11">
    <source>
        <dbReference type="Pfam" id="PF08543"/>
    </source>
</evidence>
<comment type="catalytic activity">
    <reaction evidence="1">
        <text>4-amino-5-hydroxymethyl-2-methylpyrimidine + ATP = 4-amino-2-methyl-5-(phosphooxymethyl)pyrimidine + ADP + H(+)</text>
        <dbReference type="Rhea" id="RHEA:23096"/>
        <dbReference type="ChEBI" id="CHEBI:15378"/>
        <dbReference type="ChEBI" id="CHEBI:16892"/>
        <dbReference type="ChEBI" id="CHEBI:30616"/>
        <dbReference type="ChEBI" id="CHEBI:58354"/>
        <dbReference type="ChEBI" id="CHEBI:456216"/>
        <dbReference type="EC" id="2.7.1.49"/>
    </reaction>
</comment>
<accession>A0A9W6H3R8</accession>